<dbReference type="PANTHER" id="PTHR10663:SF402">
    <property type="entry name" value="MIP16918P"/>
    <property type="match status" value="1"/>
</dbReference>
<reference evidence="2 3" key="1">
    <citation type="submission" date="2015-04" db="EMBL/GenBank/DDBJ databases">
        <authorList>
            <person name="Syromyatnikov M.Y."/>
            <person name="Popov V.N."/>
        </authorList>
    </citation>
    <scope>NUCLEOTIDE SEQUENCE [LARGE SCALE GENOMIC DNA]</scope>
</reference>
<dbReference type="Pfam" id="PF01369">
    <property type="entry name" value="Sec7"/>
    <property type="match status" value="1"/>
</dbReference>
<evidence type="ECO:0000313" key="2">
    <source>
        <dbReference type="EMBL" id="CRK93153.1"/>
    </source>
</evidence>
<gene>
    <name evidence="2" type="primary">similar to Cytohesin-1</name>
    <name evidence="2" type="ORF">CLUMA_CG006515</name>
</gene>
<proteinExistence type="predicted"/>
<dbReference type="STRING" id="568069.A0A1J1I448"/>
<dbReference type="AlphaFoldDB" id="A0A1J1I448"/>
<protein>
    <submittedName>
        <fullName evidence="2">CLUMA_CG006515, isoform A</fullName>
    </submittedName>
</protein>
<evidence type="ECO:0000313" key="3">
    <source>
        <dbReference type="Proteomes" id="UP000183832"/>
    </source>
</evidence>
<dbReference type="GO" id="GO:0005085">
    <property type="term" value="F:guanyl-nucleotide exchange factor activity"/>
    <property type="evidence" value="ECO:0007669"/>
    <property type="project" value="InterPro"/>
</dbReference>
<dbReference type="Gene3D" id="1.10.220.20">
    <property type="match status" value="1"/>
</dbReference>
<dbReference type="SUPFAM" id="SSF48425">
    <property type="entry name" value="Sec7 domain"/>
    <property type="match status" value="1"/>
</dbReference>
<keyword evidence="3" id="KW-1185">Reference proteome</keyword>
<accession>A0A1J1I448</accession>
<feature type="domain" description="SEC7" evidence="1">
    <location>
        <begin position="53"/>
        <end position="170"/>
    </location>
</feature>
<evidence type="ECO:0000259" key="1">
    <source>
        <dbReference type="PROSITE" id="PS50190"/>
    </source>
</evidence>
<dbReference type="Gene3D" id="1.10.1000.11">
    <property type="entry name" value="Arf Nucleotide-binding Site Opener,domain 2"/>
    <property type="match status" value="1"/>
</dbReference>
<dbReference type="InterPro" id="IPR035999">
    <property type="entry name" value="Sec7_dom_sf"/>
</dbReference>
<dbReference type="GO" id="GO:0032012">
    <property type="term" value="P:regulation of ARF protein signal transduction"/>
    <property type="evidence" value="ECO:0007669"/>
    <property type="project" value="InterPro"/>
</dbReference>
<dbReference type="InterPro" id="IPR000904">
    <property type="entry name" value="Sec7_dom"/>
</dbReference>
<name>A0A1J1I448_9DIPT</name>
<sequence>MYSGNKEIGQDLTPEQQKLVIELRRRKQELLLEIQQIKDELCEVVQEMESHDSENKHSTKEKQMSIGRKKFNMDPKKGIEYLYENHLLKIDAQDVAQFLYKGEGLNKTAIGDYLGEKKPFNEQVLKAFVELHDFTNLILVQALRQFLWSFRLPGEAQKIDRMMECFAQRY</sequence>
<dbReference type="PANTHER" id="PTHR10663">
    <property type="entry name" value="GUANYL-NUCLEOTIDE EXCHANGE FACTOR"/>
    <property type="match status" value="1"/>
</dbReference>
<organism evidence="2 3">
    <name type="scientific">Clunio marinus</name>
    <dbReference type="NCBI Taxonomy" id="568069"/>
    <lineage>
        <taxon>Eukaryota</taxon>
        <taxon>Metazoa</taxon>
        <taxon>Ecdysozoa</taxon>
        <taxon>Arthropoda</taxon>
        <taxon>Hexapoda</taxon>
        <taxon>Insecta</taxon>
        <taxon>Pterygota</taxon>
        <taxon>Neoptera</taxon>
        <taxon>Endopterygota</taxon>
        <taxon>Diptera</taxon>
        <taxon>Nematocera</taxon>
        <taxon>Chironomoidea</taxon>
        <taxon>Chironomidae</taxon>
        <taxon>Clunio</taxon>
    </lineage>
</organism>
<dbReference type="PROSITE" id="PS50190">
    <property type="entry name" value="SEC7"/>
    <property type="match status" value="1"/>
</dbReference>
<dbReference type="OrthoDB" id="6077919at2759"/>
<dbReference type="CDD" id="cd00171">
    <property type="entry name" value="Sec7"/>
    <property type="match status" value="1"/>
</dbReference>
<dbReference type="InterPro" id="IPR023394">
    <property type="entry name" value="Sec7_C_sf"/>
</dbReference>
<dbReference type="Proteomes" id="UP000183832">
    <property type="component" value="Unassembled WGS sequence"/>
</dbReference>
<dbReference type="SMART" id="SM00222">
    <property type="entry name" value="Sec7"/>
    <property type="match status" value="1"/>
</dbReference>
<dbReference type="EMBL" id="CVRI01000036">
    <property type="protein sequence ID" value="CRK93153.1"/>
    <property type="molecule type" value="Genomic_DNA"/>
</dbReference>
<dbReference type="FunFam" id="1.10.220.20:FF:000003">
    <property type="entry name" value="Cytohesin 1"/>
    <property type="match status" value="1"/>
</dbReference>